<comment type="subcellular location">
    <subcellularLocation>
        <location evidence="1">Membrane</location>
        <topology evidence="1">Multi-pass membrane protein</topology>
    </subcellularLocation>
</comment>
<feature type="transmembrane region" description="Helical" evidence="6">
    <location>
        <begin position="483"/>
        <end position="503"/>
    </location>
</feature>
<feature type="transmembrane region" description="Helical" evidence="6">
    <location>
        <begin position="185"/>
        <end position="205"/>
    </location>
</feature>
<evidence type="ECO:0000256" key="2">
    <source>
        <dbReference type="ARBA" id="ARBA00008974"/>
    </source>
</evidence>
<protein>
    <submittedName>
        <fullName evidence="7">Uncharacterized protein</fullName>
    </submittedName>
</protein>
<keyword evidence="4 6" id="KW-1133">Transmembrane helix</keyword>
<evidence type="ECO:0000313" key="7">
    <source>
        <dbReference type="EMBL" id="KAK9818784.1"/>
    </source>
</evidence>
<comment type="caution">
    <text evidence="7">The sequence shown here is derived from an EMBL/GenBank/DDBJ whole genome shotgun (WGS) entry which is preliminary data.</text>
</comment>
<accession>A0AAW1Q9F9</accession>
<evidence type="ECO:0000256" key="3">
    <source>
        <dbReference type="ARBA" id="ARBA00022692"/>
    </source>
</evidence>
<dbReference type="InterPro" id="IPR045225">
    <property type="entry name" value="Uracil/uridine/allantoin_perm"/>
</dbReference>
<dbReference type="InterPro" id="IPR001248">
    <property type="entry name" value="Pur-cyt_permease"/>
</dbReference>
<comment type="similarity">
    <text evidence="2">Belongs to the purine-cytosine permease (2.A.39) family.</text>
</comment>
<dbReference type="PANTHER" id="PTHR30618">
    <property type="entry name" value="NCS1 FAMILY PURINE/PYRIMIDINE TRANSPORTER"/>
    <property type="match status" value="1"/>
</dbReference>
<reference evidence="7 8" key="1">
    <citation type="journal article" date="2024" name="Nat. Commun.">
        <title>Phylogenomics reveals the evolutionary origins of lichenization in chlorophyte algae.</title>
        <authorList>
            <person name="Puginier C."/>
            <person name="Libourel C."/>
            <person name="Otte J."/>
            <person name="Skaloud P."/>
            <person name="Haon M."/>
            <person name="Grisel S."/>
            <person name="Petersen M."/>
            <person name="Berrin J.G."/>
            <person name="Delaux P.M."/>
            <person name="Dal Grande F."/>
            <person name="Keller J."/>
        </authorList>
    </citation>
    <scope>NUCLEOTIDE SEQUENCE [LARGE SCALE GENOMIC DNA]</scope>
    <source>
        <strain evidence="7 8">SAG 2145</strain>
    </source>
</reference>
<proteinExistence type="inferred from homology"/>
<evidence type="ECO:0000256" key="4">
    <source>
        <dbReference type="ARBA" id="ARBA00022989"/>
    </source>
</evidence>
<keyword evidence="3 6" id="KW-0812">Transmembrane</keyword>
<feature type="transmembrane region" description="Helical" evidence="6">
    <location>
        <begin position="332"/>
        <end position="360"/>
    </location>
</feature>
<dbReference type="GO" id="GO:0015205">
    <property type="term" value="F:nucleobase transmembrane transporter activity"/>
    <property type="evidence" value="ECO:0007669"/>
    <property type="project" value="TreeGrafter"/>
</dbReference>
<feature type="transmembrane region" description="Helical" evidence="6">
    <location>
        <begin position="248"/>
        <end position="265"/>
    </location>
</feature>
<name>A0AAW1Q9F9_9CHLO</name>
<organism evidence="7 8">
    <name type="scientific">Apatococcus lobatus</name>
    <dbReference type="NCBI Taxonomy" id="904363"/>
    <lineage>
        <taxon>Eukaryota</taxon>
        <taxon>Viridiplantae</taxon>
        <taxon>Chlorophyta</taxon>
        <taxon>core chlorophytes</taxon>
        <taxon>Trebouxiophyceae</taxon>
        <taxon>Chlorellales</taxon>
        <taxon>Chlorellaceae</taxon>
        <taxon>Apatococcus</taxon>
    </lineage>
</organism>
<keyword evidence="5 6" id="KW-0472">Membrane</keyword>
<dbReference type="Pfam" id="PF02133">
    <property type="entry name" value="Transp_cyt_pur"/>
    <property type="match status" value="1"/>
</dbReference>
<dbReference type="EMBL" id="JALJOS010000055">
    <property type="protein sequence ID" value="KAK9818784.1"/>
    <property type="molecule type" value="Genomic_DNA"/>
</dbReference>
<evidence type="ECO:0000313" key="8">
    <source>
        <dbReference type="Proteomes" id="UP001438707"/>
    </source>
</evidence>
<evidence type="ECO:0000256" key="5">
    <source>
        <dbReference type="ARBA" id="ARBA00023136"/>
    </source>
</evidence>
<dbReference type="AlphaFoldDB" id="A0AAW1Q9F9"/>
<dbReference type="Proteomes" id="UP001438707">
    <property type="component" value="Unassembled WGS sequence"/>
</dbReference>
<sequence length="563" mass="60156">MEYSIFRPQACFHKPLLIIQRVDAPSCPSHTRFPRPVQRWPLPPRPRCPGHSRLSIACAAEPQIAAASPHLPDSSLINDDFAPVLEQARTFTAWDLAALWIGLVVSITTWYLAGGLVELGMAWWQGILTIVAGNLITLIPLTLTGHAGTKYGIPFPVLCRASFGIHGANLPSCLRALVATGWYGIQTWVGGSAIHQMLLVLSGAGSGTSRIAWLGISASELGCFLLFWSLQVGIILRGIESIKEVEQAAAPFLILLSAALLAWAWRTAGGLGPMLAAPSQFGPGQPQAGRFWHVFWPALTANVGYWTTLSLNIPDFTRYAKSQRAQVMGQALGLPLCMAAFTFVGLAVSSATISIFGRTITDPVQLLSCLGGPLPTCLGLLGLLVATLSTNIAANIVAPANALVNLAPGRISFKTGALLTSLAGILIMPWRLITSTQGFIFTWLIGYSALLGPIGGILLVDYHIVRQRSLDIDALFSKDPAKLYWFQGGWNVKALMAVAAGWIPVSPGFLQAIGVVKHIPSVFASVYTFAWFAGCLTAGAVYVLLMRSSTPGGAHLLQAFTQT</sequence>
<dbReference type="GO" id="GO:0005886">
    <property type="term" value="C:plasma membrane"/>
    <property type="evidence" value="ECO:0007669"/>
    <property type="project" value="TreeGrafter"/>
</dbReference>
<dbReference type="PANTHER" id="PTHR30618:SF0">
    <property type="entry name" value="PURINE-URACIL PERMEASE NCS1"/>
    <property type="match status" value="1"/>
</dbReference>
<dbReference type="CDD" id="cd11485">
    <property type="entry name" value="SLC-NCS1sbd_YbbW-like"/>
    <property type="match status" value="1"/>
</dbReference>
<feature type="transmembrane region" description="Helical" evidence="6">
    <location>
        <begin position="523"/>
        <end position="545"/>
    </location>
</feature>
<dbReference type="Gene3D" id="1.10.4160.10">
    <property type="entry name" value="Hydantoin permease"/>
    <property type="match status" value="1"/>
</dbReference>
<gene>
    <name evidence="7" type="ORF">WJX74_008362</name>
</gene>
<feature type="transmembrane region" description="Helical" evidence="6">
    <location>
        <begin position="416"/>
        <end position="433"/>
    </location>
</feature>
<evidence type="ECO:0000256" key="1">
    <source>
        <dbReference type="ARBA" id="ARBA00004141"/>
    </source>
</evidence>
<keyword evidence="8" id="KW-1185">Reference proteome</keyword>
<feature type="transmembrane region" description="Helical" evidence="6">
    <location>
        <begin position="439"/>
        <end position="462"/>
    </location>
</feature>
<evidence type="ECO:0000256" key="6">
    <source>
        <dbReference type="SAM" id="Phobius"/>
    </source>
</evidence>
<feature type="transmembrane region" description="Helical" evidence="6">
    <location>
        <begin position="123"/>
        <end position="143"/>
    </location>
</feature>
<feature type="transmembrane region" description="Helical" evidence="6">
    <location>
        <begin position="96"/>
        <end position="117"/>
    </location>
</feature>
<feature type="transmembrane region" description="Helical" evidence="6">
    <location>
        <begin position="380"/>
        <end position="404"/>
    </location>
</feature>
<dbReference type="FunFam" id="1.10.4160.10:FF:000001">
    <property type="entry name" value="Uracil permease, putative"/>
    <property type="match status" value="1"/>
</dbReference>
<feature type="transmembrane region" description="Helical" evidence="6">
    <location>
        <begin position="291"/>
        <end position="311"/>
    </location>
</feature>
<feature type="transmembrane region" description="Helical" evidence="6">
    <location>
        <begin position="211"/>
        <end position="236"/>
    </location>
</feature>